<dbReference type="Proteomes" id="UP000245622">
    <property type="component" value="Chromosome 1"/>
</dbReference>
<dbReference type="EMBL" id="LN555523">
    <property type="protein sequence ID" value="CED93054.1"/>
    <property type="molecule type" value="Genomic_DNA"/>
</dbReference>
<keyword evidence="1" id="KW-0449">Lipoprotein</keyword>
<protein>
    <submittedName>
        <fullName evidence="1">Prokaryotic membrane lipoprotein lipid attachment site profile</fullName>
    </submittedName>
</protein>
<sequence>MKKIITMLLLIVTSIIFIVGCSNSKNSDKLYIGNCPDNMFGMGKKYYINNLEDGNYEIEFTAKEYEYGALKEEHVLYKSTIEHNRNNSTLKIGVTDGDKTDCNLKVIINDSEYGSGTLDFLKDAYDTGIALSTLEEDKYFNLDDEVVIALYSIGGENNSTESLNIDKEFEIGNNNLKDLVVYVKLHKIN</sequence>
<evidence type="ECO:0000313" key="1">
    <source>
        <dbReference type="EMBL" id="CED93054.1"/>
    </source>
</evidence>
<proteinExistence type="predicted"/>
<keyword evidence="2" id="KW-1185">Reference proteome</keyword>
<accession>A0A1V1I0X6</accession>
<reference evidence="1 2" key="1">
    <citation type="submission" date="2014-04" db="EMBL/GenBank/DDBJ databases">
        <authorList>
            <person name="Hornung B.V."/>
        </authorList>
    </citation>
    <scope>NUCLEOTIDE SEQUENCE [LARGE SCALE GENOMIC DNA]</scope>
    <source>
        <strain evidence="1 2">CRIB</strain>
    </source>
</reference>
<evidence type="ECO:0000313" key="2">
    <source>
        <dbReference type="Proteomes" id="UP000245622"/>
    </source>
</evidence>
<dbReference type="PROSITE" id="PS51257">
    <property type="entry name" value="PROKAR_LIPOPROTEIN"/>
    <property type="match status" value="1"/>
</dbReference>
<dbReference type="GeneID" id="82204476"/>
<gene>
    <name evidence="1" type="ORF">CRIB_297</name>
</gene>
<name>A0A1V1I0X6_9FIRM</name>
<dbReference type="AlphaFoldDB" id="A0A1V1I0X6"/>
<dbReference type="RefSeq" id="WP_180702804.1">
    <property type="nucleotide sequence ID" value="NZ_LN555523.1"/>
</dbReference>
<organism evidence="1 2">
    <name type="scientific">Romboutsia ilealis</name>
    <dbReference type="NCBI Taxonomy" id="1115758"/>
    <lineage>
        <taxon>Bacteria</taxon>
        <taxon>Bacillati</taxon>
        <taxon>Bacillota</taxon>
        <taxon>Clostridia</taxon>
        <taxon>Peptostreptococcales</taxon>
        <taxon>Peptostreptococcaceae</taxon>
        <taxon>Romboutsia</taxon>
    </lineage>
</organism>
<dbReference type="KEGG" id="ril:CRIB_297"/>